<comment type="caution">
    <text evidence="2">The sequence shown here is derived from an EMBL/GenBank/DDBJ whole genome shotgun (WGS) entry which is preliminary data.</text>
</comment>
<dbReference type="RefSeq" id="WP_315625817.1">
    <property type="nucleotide sequence ID" value="NZ_JAUHMF010000002.1"/>
</dbReference>
<dbReference type="PANTHER" id="PTHR33434">
    <property type="entry name" value="DEGV DOMAIN-CONTAINING PROTEIN DR_1986-RELATED"/>
    <property type="match status" value="1"/>
</dbReference>
<reference evidence="2 3" key="1">
    <citation type="submission" date="2023-07" db="EMBL/GenBank/DDBJ databases">
        <title>Novel species of Thermanaerothrix with wide hydrolytic capabilities.</title>
        <authorList>
            <person name="Zayulina K.S."/>
            <person name="Podosokorskaya O.A."/>
            <person name="Elcheninov A.G."/>
        </authorList>
    </citation>
    <scope>NUCLEOTIDE SEQUENCE [LARGE SCALE GENOMIC DNA]</scope>
    <source>
        <strain evidence="2 3">4228-RoL</strain>
    </source>
</reference>
<dbReference type="Proteomes" id="UP001254165">
    <property type="component" value="Unassembled WGS sequence"/>
</dbReference>
<keyword evidence="3" id="KW-1185">Reference proteome</keyword>
<dbReference type="InterPro" id="IPR003797">
    <property type="entry name" value="DegV"/>
</dbReference>
<dbReference type="PANTHER" id="PTHR33434:SF2">
    <property type="entry name" value="FATTY ACID-BINDING PROTEIN TM_1468"/>
    <property type="match status" value="1"/>
</dbReference>
<dbReference type="EMBL" id="JAUHMF010000002">
    <property type="protein sequence ID" value="MDT8899133.1"/>
    <property type="molecule type" value="Genomic_DNA"/>
</dbReference>
<gene>
    <name evidence="2" type="ORF">QYE77_12750</name>
</gene>
<evidence type="ECO:0000313" key="3">
    <source>
        <dbReference type="Proteomes" id="UP001254165"/>
    </source>
</evidence>
<evidence type="ECO:0000256" key="1">
    <source>
        <dbReference type="ARBA" id="ARBA00023121"/>
    </source>
</evidence>
<name>A0ABU3NSF0_9CHLR</name>
<dbReference type="NCBIfam" id="TIGR00762">
    <property type="entry name" value="DegV"/>
    <property type="match status" value="1"/>
</dbReference>
<organism evidence="2 3">
    <name type="scientific">Thermanaerothrix solaris</name>
    <dbReference type="NCBI Taxonomy" id="3058434"/>
    <lineage>
        <taxon>Bacteria</taxon>
        <taxon>Bacillati</taxon>
        <taxon>Chloroflexota</taxon>
        <taxon>Anaerolineae</taxon>
        <taxon>Anaerolineales</taxon>
        <taxon>Anaerolineaceae</taxon>
        <taxon>Thermanaerothrix</taxon>
    </lineage>
</organism>
<dbReference type="Pfam" id="PF02645">
    <property type="entry name" value="DegV"/>
    <property type="match status" value="1"/>
</dbReference>
<dbReference type="PROSITE" id="PS51482">
    <property type="entry name" value="DEGV"/>
    <property type="match status" value="1"/>
</dbReference>
<dbReference type="SUPFAM" id="SSF82549">
    <property type="entry name" value="DAK1/DegV-like"/>
    <property type="match status" value="1"/>
</dbReference>
<accession>A0ABU3NSF0</accession>
<proteinExistence type="predicted"/>
<sequence length="285" mass="31038">MSKVAVVTDSTAYIPKALSKGLPIYVVPLQVVWGEETYRDGVDIQPLEFYTRLKTAKVMPTTSQPSPEAFRQVYATLLEEGYDIVSIHISAKLSGTLDSATQAREMLKGERIELVDSKVTAMALGYHVLSVARAAAQGASFEECKALAHQAVNHTGAVFVVSTLEFLHRGGRIGGAAAFLGTALNLKPLLELRDGRVEAVERVRTQRKAIDRLLDLLDERVGGQSPLRFACLHANAPQEAEDLMERVRQRYPQERLVELVLAEVSPVIGTHTGPGTVGIAYMAGM</sequence>
<keyword evidence="1" id="KW-0446">Lipid-binding</keyword>
<dbReference type="InterPro" id="IPR043168">
    <property type="entry name" value="DegV_C"/>
</dbReference>
<evidence type="ECO:0000313" key="2">
    <source>
        <dbReference type="EMBL" id="MDT8899133.1"/>
    </source>
</evidence>
<dbReference type="Gene3D" id="3.40.50.10170">
    <property type="match status" value="1"/>
</dbReference>
<dbReference type="InterPro" id="IPR050270">
    <property type="entry name" value="DegV_domain_contain"/>
</dbReference>
<protein>
    <submittedName>
        <fullName evidence="2">DegV family protein</fullName>
    </submittedName>
</protein>
<dbReference type="Gene3D" id="3.30.1180.10">
    <property type="match status" value="1"/>
</dbReference>